<sequence>MLRAERLIAARRVAVFRRQTGLMIVAGVFVAVAVVMLNVASYQALSTMMSTALAALCVALGNLVIAAIIGLIAGRMGSEKDLRSATEMRDMALDELEAELDDLVDELRGTAQEVRQFARDPLGSVLPGLLNLVLNTLLSGKGGGGAGHAGAPPSPPQPGPGPSPAAPPPHPPRMQPDPDFPEDPGAPR</sequence>
<dbReference type="EMBL" id="AQQR01000001">
    <property type="protein sequence ID" value="OWU77556.1"/>
    <property type="molecule type" value="Genomic_DNA"/>
</dbReference>
<keyword evidence="2" id="KW-0812">Transmembrane</keyword>
<dbReference type="Proteomes" id="UP000215377">
    <property type="component" value="Unassembled WGS sequence"/>
</dbReference>
<keyword evidence="2" id="KW-0472">Membrane</keyword>
<evidence type="ECO:0000256" key="2">
    <source>
        <dbReference type="SAM" id="Phobius"/>
    </source>
</evidence>
<feature type="region of interest" description="Disordered" evidence="1">
    <location>
        <begin position="141"/>
        <end position="188"/>
    </location>
</feature>
<keyword evidence="2" id="KW-1133">Transmembrane helix</keyword>
<reference evidence="3 4" key="1">
    <citation type="submission" date="2013-04" db="EMBL/GenBank/DDBJ databases">
        <title>Oceanicola sp. 22II1-22F33 Genome Sequencing.</title>
        <authorList>
            <person name="Lai Q."/>
            <person name="Li G."/>
            <person name="Shao Z."/>
        </authorList>
    </citation>
    <scope>NUCLEOTIDE SEQUENCE [LARGE SCALE GENOMIC DNA]</scope>
    <source>
        <strain evidence="3 4">22II1-22F33</strain>
    </source>
</reference>
<evidence type="ECO:0000313" key="4">
    <source>
        <dbReference type="Proteomes" id="UP000215377"/>
    </source>
</evidence>
<feature type="transmembrane region" description="Helical" evidence="2">
    <location>
        <begin position="52"/>
        <end position="73"/>
    </location>
</feature>
<protein>
    <recommendedName>
        <fullName evidence="5">Phage holin family protein</fullName>
    </recommendedName>
</protein>
<feature type="transmembrane region" description="Helical" evidence="2">
    <location>
        <begin position="21"/>
        <end position="40"/>
    </location>
</feature>
<name>A0A225NZQ5_9RHOB</name>
<evidence type="ECO:0000256" key="1">
    <source>
        <dbReference type="SAM" id="MobiDB-lite"/>
    </source>
</evidence>
<proteinExistence type="predicted"/>
<evidence type="ECO:0000313" key="3">
    <source>
        <dbReference type="EMBL" id="OWU77556.1"/>
    </source>
</evidence>
<dbReference type="AlphaFoldDB" id="A0A225NZQ5"/>
<organism evidence="3 4">
    <name type="scientific">Marinibacterium profundimaris</name>
    <dbReference type="NCBI Taxonomy" id="1679460"/>
    <lineage>
        <taxon>Bacteria</taxon>
        <taxon>Pseudomonadati</taxon>
        <taxon>Pseudomonadota</taxon>
        <taxon>Alphaproteobacteria</taxon>
        <taxon>Rhodobacterales</taxon>
        <taxon>Paracoccaceae</taxon>
        <taxon>Marinibacterium</taxon>
    </lineage>
</organism>
<accession>A0A225NZQ5</accession>
<comment type="caution">
    <text evidence="3">The sequence shown here is derived from an EMBL/GenBank/DDBJ whole genome shotgun (WGS) entry which is preliminary data.</text>
</comment>
<keyword evidence="4" id="KW-1185">Reference proteome</keyword>
<gene>
    <name evidence="3" type="ORF">ATO3_02360</name>
</gene>
<evidence type="ECO:0008006" key="5">
    <source>
        <dbReference type="Google" id="ProtNLM"/>
    </source>
</evidence>
<feature type="compositionally biased region" description="Pro residues" evidence="1">
    <location>
        <begin position="152"/>
        <end position="175"/>
    </location>
</feature>